<evidence type="ECO:0000313" key="3">
    <source>
        <dbReference type="Proteomes" id="UP000005798"/>
    </source>
</evidence>
<protein>
    <recommendedName>
        <fullName evidence="1">Metallo-beta-lactamase domain-containing protein</fullName>
    </recommendedName>
</protein>
<organism evidence="2 3">
    <name type="scientific">Thomasclavelia ramosa DSM 1402</name>
    <dbReference type="NCBI Taxonomy" id="445974"/>
    <lineage>
        <taxon>Bacteria</taxon>
        <taxon>Bacillati</taxon>
        <taxon>Bacillota</taxon>
        <taxon>Erysipelotrichia</taxon>
        <taxon>Erysipelotrichales</taxon>
        <taxon>Coprobacillaceae</taxon>
        <taxon>Thomasclavelia</taxon>
    </lineage>
</organism>
<dbReference type="InterPro" id="IPR036866">
    <property type="entry name" value="RibonucZ/Hydroxyglut_hydro"/>
</dbReference>
<name>B0N8M0_9FIRM</name>
<accession>B0N8M0</accession>
<dbReference type="Proteomes" id="UP000005798">
    <property type="component" value="Unassembled WGS sequence"/>
</dbReference>
<reference evidence="2" key="1">
    <citation type="submission" date="2007-11" db="EMBL/GenBank/DDBJ databases">
        <authorList>
            <person name="Fulton L."/>
            <person name="Clifton S."/>
            <person name="Fulton B."/>
            <person name="Xu J."/>
            <person name="Minx P."/>
            <person name="Pepin K.H."/>
            <person name="Johnson M."/>
            <person name="Thiruvilangam P."/>
            <person name="Bhonagiri V."/>
            <person name="Nash W.E."/>
            <person name="Mardis E.R."/>
            <person name="Wilson R.K."/>
        </authorList>
    </citation>
    <scope>NUCLEOTIDE SEQUENCE [LARGE SCALE GENOMIC DNA]</scope>
    <source>
        <strain evidence="2">DSM 1402</strain>
    </source>
</reference>
<evidence type="ECO:0000259" key="1">
    <source>
        <dbReference type="Pfam" id="PF12706"/>
    </source>
</evidence>
<dbReference type="RefSeq" id="WP_003539165.1">
    <property type="nucleotide sequence ID" value="NZ_CP036346.1"/>
</dbReference>
<dbReference type="SUPFAM" id="SSF56281">
    <property type="entry name" value="Metallo-hydrolase/oxidoreductase"/>
    <property type="match status" value="1"/>
</dbReference>
<feature type="domain" description="Metallo-beta-lactamase" evidence="1">
    <location>
        <begin position="41"/>
        <end position="213"/>
    </location>
</feature>
<reference evidence="2" key="2">
    <citation type="submission" date="2014-06" db="EMBL/GenBank/DDBJ databases">
        <title>Draft genome sequence of Clostridium ramosum(DSM 1402).</title>
        <authorList>
            <person name="Sudarsanam P."/>
            <person name="Ley R."/>
            <person name="Guruge J."/>
            <person name="Turnbaugh P.J."/>
            <person name="Mahowald M."/>
            <person name="Liep D."/>
            <person name="Gordon J."/>
        </authorList>
    </citation>
    <scope>NUCLEOTIDE SEQUENCE</scope>
    <source>
        <strain evidence="2">DSM 1402</strain>
    </source>
</reference>
<gene>
    <name evidence="2" type="ORF">CLORAM_02954</name>
</gene>
<dbReference type="PANTHER" id="PTHR47619:SF1">
    <property type="entry name" value="EXODEOXYRIBONUCLEASE WALJ"/>
    <property type="match status" value="1"/>
</dbReference>
<dbReference type="Gene3D" id="3.60.15.10">
    <property type="entry name" value="Ribonuclease Z/Hydroxyacylglutathione hydrolase-like"/>
    <property type="match status" value="1"/>
</dbReference>
<sequence>MKITCIASGSKGNAYLINDGVSTLLVECGVKLDMIKKATNYKLSELAGCLISHEHNDHAKCYKDLLLRGIRIFASKGTLEGIGIYGQRGTFALDTNITAETTVKTFSIRAFKVHHDAKEPTGFLIHSNETNENLLFITDSYYCDYSFKNLDYIMIECNYISERLEHQLNNPNRNPFVDTHIKRLMRSHMNLNTCIDFLKSCELYRTKEIMLLHLSDANADEEFMKSEVQKATGKIVRVF</sequence>
<dbReference type="AlphaFoldDB" id="B0N8M0"/>
<evidence type="ECO:0000313" key="2">
    <source>
        <dbReference type="EMBL" id="EDS18158.1"/>
    </source>
</evidence>
<dbReference type="InterPro" id="IPR001279">
    <property type="entry name" value="Metallo-B-lactamas"/>
</dbReference>
<dbReference type="PANTHER" id="PTHR47619">
    <property type="entry name" value="METALLO-HYDROLASE YYCJ-RELATED"/>
    <property type="match status" value="1"/>
</dbReference>
<dbReference type="EMBL" id="ABFX02000008">
    <property type="protein sequence ID" value="EDS18158.1"/>
    <property type="molecule type" value="Genomic_DNA"/>
</dbReference>
<dbReference type="Pfam" id="PF12706">
    <property type="entry name" value="Lactamase_B_2"/>
    <property type="match status" value="1"/>
</dbReference>
<keyword evidence="3" id="KW-1185">Reference proteome</keyword>
<dbReference type="HOGENOM" id="CLU_073253_2_0_9"/>
<comment type="caution">
    <text evidence="2">The sequence shown here is derived from an EMBL/GenBank/DDBJ whole genome shotgun (WGS) entry which is preliminary data.</text>
</comment>
<proteinExistence type="predicted"/>
<dbReference type="eggNOG" id="COG1235">
    <property type="taxonomic scope" value="Bacteria"/>
</dbReference>
<dbReference type="InterPro" id="IPR052533">
    <property type="entry name" value="WalJ/YycJ-like"/>
</dbReference>